<feature type="region of interest" description="Disordered" evidence="1">
    <location>
        <begin position="74"/>
        <end position="100"/>
    </location>
</feature>
<gene>
    <name evidence="2" type="ORF">LVIROSA_LOCUS19961</name>
</gene>
<feature type="compositionally biased region" description="Low complexity" evidence="1">
    <location>
        <begin position="87"/>
        <end position="96"/>
    </location>
</feature>
<accession>A0AAU9N691</accession>
<keyword evidence="3" id="KW-1185">Reference proteome</keyword>
<dbReference type="EMBL" id="CAKMRJ010003334">
    <property type="protein sequence ID" value="CAH1433366.1"/>
    <property type="molecule type" value="Genomic_DNA"/>
</dbReference>
<protein>
    <submittedName>
        <fullName evidence="2">Uncharacterized protein</fullName>
    </submittedName>
</protein>
<proteinExistence type="predicted"/>
<dbReference type="AlphaFoldDB" id="A0AAU9N691"/>
<evidence type="ECO:0000313" key="3">
    <source>
        <dbReference type="Proteomes" id="UP001157418"/>
    </source>
</evidence>
<name>A0AAU9N691_9ASTR</name>
<dbReference type="Proteomes" id="UP001157418">
    <property type="component" value="Unassembled WGS sequence"/>
</dbReference>
<organism evidence="2 3">
    <name type="scientific">Lactuca virosa</name>
    <dbReference type="NCBI Taxonomy" id="75947"/>
    <lineage>
        <taxon>Eukaryota</taxon>
        <taxon>Viridiplantae</taxon>
        <taxon>Streptophyta</taxon>
        <taxon>Embryophyta</taxon>
        <taxon>Tracheophyta</taxon>
        <taxon>Spermatophyta</taxon>
        <taxon>Magnoliopsida</taxon>
        <taxon>eudicotyledons</taxon>
        <taxon>Gunneridae</taxon>
        <taxon>Pentapetalae</taxon>
        <taxon>asterids</taxon>
        <taxon>campanulids</taxon>
        <taxon>Asterales</taxon>
        <taxon>Asteraceae</taxon>
        <taxon>Cichorioideae</taxon>
        <taxon>Cichorieae</taxon>
        <taxon>Lactucinae</taxon>
        <taxon>Lactuca</taxon>
    </lineage>
</organism>
<sequence>MDSTINVTGQGMSFLLIPSPSKSVAKTESDNRKFPRSSIKAALTSKRKVNGERVVSLEGVMNLPEKVIDLSSLKRKRTTRGNESKLGGQPSSGGHSSSEEFSSKETTIIALYECPVVTDPDLRQTEENIPYSKNLFGTGVNLFKISGVESTVITVNPPLVGSGLHSDELFSFKTMIVEKDVQLAFLNEFRALVEGKEQQKQTLSDQKDSDFQWLMKEGIPSFLRAVMNSADFGDVNAAL</sequence>
<reference evidence="2 3" key="1">
    <citation type="submission" date="2022-01" db="EMBL/GenBank/DDBJ databases">
        <authorList>
            <person name="Xiong W."/>
            <person name="Schranz E."/>
        </authorList>
    </citation>
    <scope>NUCLEOTIDE SEQUENCE [LARGE SCALE GENOMIC DNA]</scope>
</reference>
<evidence type="ECO:0000313" key="2">
    <source>
        <dbReference type="EMBL" id="CAH1433366.1"/>
    </source>
</evidence>
<comment type="caution">
    <text evidence="2">The sequence shown here is derived from an EMBL/GenBank/DDBJ whole genome shotgun (WGS) entry which is preliminary data.</text>
</comment>
<evidence type="ECO:0000256" key="1">
    <source>
        <dbReference type="SAM" id="MobiDB-lite"/>
    </source>
</evidence>